<reference evidence="2 3" key="1">
    <citation type="submission" date="2022-06" db="EMBL/GenBank/DDBJ databases">
        <title>Halogeometricum sp. a new haloarchaeum isolate from saline soil.</title>
        <authorList>
            <person name="Strakova D."/>
            <person name="Galisteo C."/>
            <person name="Sanchez-Porro C."/>
            <person name="Ventosa A."/>
        </authorList>
    </citation>
    <scope>NUCLEOTIDE SEQUENCE [LARGE SCALE GENOMIC DNA]</scope>
    <source>
        <strain evidence="2 3">S1BR25-6</strain>
    </source>
</reference>
<comment type="caution">
    <text evidence="2">The sequence shown here is derived from an EMBL/GenBank/DDBJ whole genome shotgun (WGS) entry which is preliminary data.</text>
</comment>
<feature type="compositionally biased region" description="Basic and acidic residues" evidence="1">
    <location>
        <begin position="11"/>
        <end position="21"/>
    </location>
</feature>
<keyword evidence="3" id="KW-1185">Reference proteome</keyword>
<feature type="region of interest" description="Disordered" evidence="1">
    <location>
        <begin position="1"/>
        <end position="27"/>
    </location>
</feature>
<dbReference type="InterPro" id="IPR019292">
    <property type="entry name" value="McrC"/>
</dbReference>
<accession>A0ABU2GJJ0</accession>
<evidence type="ECO:0000313" key="2">
    <source>
        <dbReference type="EMBL" id="MDS0300944.1"/>
    </source>
</evidence>
<gene>
    <name evidence="2" type="ORF">NDI76_19540</name>
</gene>
<name>A0ABU2GJJ0_9EURY</name>
<evidence type="ECO:0000256" key="1">
    <source>
        <dbReference type="SAM" id="MobiDB-lite"/>
    </source>
</evidence>
<proteinExistence type="predicted"/>
<evidence type="ECO:0000313" key="3">
    <source>
        <dbReference type="Proteomes" id="UP001257060"/>
    </source>
</evidence>
<dbReference type="Proteomes" id="UP001257060">
    <property type="component" value="Unassembled WGS sequence"/>
</dbReference>
<protein>
    <submittedName>
        <fullName evidence="2">McrC family protein</fullName>
    </submittedName>
</protein>
<dbReference type="EMBL" id="JAMQOP010000005">
    <property type="protein sequence ID" value="MDS0300944.1"/>
    <property type="molecule type" value="Genomic_DNA"/>
</dbReference>
<organism evidence="2 3">
    <name type="scientific">Halogeometricum salsisoli</name>
    <dbReference type="NCBI Taxonomy" id="2950536"/>
    <lineage>
        <taxon>Archaea</taxon>
        <taxon>Methanobacteriati</taxon>
        <taxon>Methanobacteriota</taxon>
        <taxon>Stenosarchaea group</taxon>
        <taxon>Halobacteria</taxon>
        <taxon>Halobacteriales</taxon>
        <taxon>Haloferacaceae</taxon>
        <taxon>Halogeometricum</taxon>
    </lineage>
</organism>
<sequence>MSTALTRGQHSIREKREKKFVPADGDETFDTDRIARQLTTVGFERSGATFEKSQQVLLDAGSDRSDWDGEPGNPTVLTVTLSEEALKIEAKDVVGIVTLLPGVTIEIEPKIGWNGLIDMLLTVLDVPAAEEPYTMPTGTDDERSVDPADVIVLLAINYHRGIDRISRQGLIRDIIVERSNSYRGTGTIDLGQTLRNHAKGEPVPNWIRSRPEYNNPVNSLLHFAGKQLLYFLKQEVSEARISDRRIVRVFNDIYDDLKYLERHGITSKYSDLGEYARVSTHSLPRQRRYYQRALYVAQSLLTSSLFGRGDDGPQRLHIDYVLKMEPFFEDYSHAVLERAVDQIREQDPIGVLDDITCVAQKRIRPFKKLHGQNVHHRPDHLLMEDERTIAVLDSKYYQEGSNPARESKSRSRLFTYAYLQQTGQLAFLCPLATPWSGTVAQTDAEVAVVTPTTDEFNHEAYQAAVQGYVRGVLFNRYPELEVFELLEKPNTQLCIDGRLEAPFEFLYDTDEGAPFSIARPDWFADDAVRALVRSTSVFRTDLEGEGQVLRRRLKSVLTREDENDQRVYPQHEITCIPVYRLPEVSADSDNRSGASLGRLTLFFLQRPDEAGEPTMATKEEVWIR</sequence>
<dbReference type="RefSeq" id="WP_310925865.1">
    <property type="nucleotide sequence ID" value="NZ_JAMQOP010000005.1"/>
</dbReference>
<dbReference type="Pfam" id="PF10117">
    <property type="entry name" value="McrBC"/>
    <property type="match status" value="1"/>
</dbReference>